<dbReference type="PROSITE" id="PS50850">
    <property type="entry name" value="MFS"/>
    <property type="match status" value="1"/>
</dbReference>
<keyword evidence="5" id="KW-0813">Transport</keyword>
<evidence type="ECO:0000256" key="7">
    <source>
        <dbReference type="ARBA" id="ARBA00022679"/>
    </source>
</evidence>
<dbReference type="Gene3D" id="1.10.1370.10">
    <property type="entry name" value="Neurolysin, domain 3"/>
    <property type="match status" value="1"/>
</dbReference>
<dbReference type="GO" id="GO:0004602">
    <property type="term" value="F:glutathione peroxidase activity"/>
    <property type="evidence" value="ECO:0007669"/>
    <property type="project" value="UniProtKB-ARBA"/>
</dbReference>
<evidence type="ECO:0000256" key="5">
    <source>
        <dbReference type="ARBA" id="ARBA00022448"/>
    </source>
</evidence>
<evidence type="ECO:0000256" key="16">
    <source>
        <dbReference type="ARBA" id="ARBA00023136"/>
    </source>
</evidence>
<feature type="domain" description="Major facilitator superfamily (MFS) profile" evidence="22">
    <location>
        <begin position="770"/>
        <end position="1209"/>
    </location>
</feature>
<evidence type="ECO:0000256" key="19">
    <source>
        <dbReference type="RuleBase" id="RU003435"/>
    </source>
</evidence>
<dbReference type="SFLD" id="SFLDG00358">
    <property type="entry name" value="Main_(cytGST)"/>
    <property type="match status" value="1"/>
</dbReference>
<evidence type="ECO:0000259" key="21">
    <source>
        <dbReference type="PROSITE" id="PS50404"/>
    </source>
</evidence>
<dbReference type="InterPro" id="IPR045090">
    <property type="entry name" value="Pept_M3A_M3B"/>
</dbReference>
<dbReference type="InterPro" id="IPR024079">
    <property type="entry name" value="MetalloPept_cat_dom_sf"/>
</dbReference>
<keyword evidence="15" id="KW-0496">Mitochondrion</keyword>
<dbReference type="FunFam" id="1.20.1250.20:FF:000172">
    <property type="entry name" value="MFS multidrug resistance transporter"/>
    <property type="match status" value="1"/>
</dbReference>
<evidence type="ECO:0000256" key="20">
    <source>
        <dbReference type="SAM" id="Phobius"/>
    </source>
</evidence>
<evidence type="ECO:0000256" key="4">
    <source>
        <dbReference type="ARBA" id="ARBA00006040"/>
    </source>
</evidence>
<comment type="function">
    <text evidence="17">Cleaves proteins, imported into the mitochondrion, to their mature size. While most mitochondrial precursor proteins are processed to the mature form in one step by mitochondrial processing peptidase (MPP), the sequential cleavage by MIP of an octapeptide after initial processing by MPP is a required step for a subgroup of nuclear-encoded precursor proteins destined for the matrix or the inner membrane.</text>
</comment>
<dbReference type="GO" id="GO:0022857">
    <property type="term" value="F:transmembrane transporter activity"/>
    <property type="evidence" value="ECO:0007669"/>
    <property type="project" value="InterPro"/>
</dbReference>
<evidence type="ECO:0000256" key="17">
    <source>
        <dbReference type="ARBA" id="ARBA00025208"/>
    </source>
</evidence>
<dbReference type="InterPro" id="IPR024077">
    <property type="entry name" value="Neurolysin/TOP_dom2"/>
</dbReference>
<feature type="domain" description="GST N-terminal" evidence="21">
    <location>
        <begin position="1199"/>
        <end position="1283"/>
    </location>
</feature>
<evidence type="ECO:0000256" key="9">
    <source>
        <dbReference type="ARBA" id="ARBA00022723"/>
    </source>
</evidence>
<gene>
    <name evidence="23" type="primary">OCT1</name>
    <name evidence="23" type="ORF">MCUN1_003114</name>
</gene>
<dbReference type="CDD" id="cd03046">
    <property type="entry name" value="GST_N_GTT1_like"/>
    <property type="match status" value="1"/>
</dbReference>
<dbReference type="PANTHER" id="PTHR11804:SF79">
    <property type="entry name" value="MITOCHONDRIAL INTERMEDIATE PEPTIDASE"/>
    <property type="match status" value="1"/>
</dbReference>
<evidence type="ECO:0000256" key="13">
    <source>
        <dbReference type="ARBA" id="ARBA00022989"/>
    </source>
</evidence>
<keyword evidence="6 19" id="KW-0645">Protease</keyword>
<dbReference type="GO" id="GO:0004222">
    <property type="term" value="F:metalloendopeptidase activity"/>
    <property type="evidence" value="ECO:0007669"/>
    <property type="project" value="UniProtKB-EC"/>
</dbReference>
<dbReference type="SUPFAM" id="SSF47616">
    <property type="entry name" value="GST C-terminal domain-like"/>
    <property type="match status" value="1"/>
</dbReference>
<dbReference type="Pfam" id="PF07690">
    <property type="entry name" value="MFS_1"/>
    <property type="match status" value="1"/>
</dbReference>
<feature type="transmembrane region" description="Helical" evidence="20">
    <location>
        <begin position="843"/>
        <end position="870"/>
    </location>
</feature>
<dbReference type="InterPro" id="IPR040079">
    <property type="entry name" value="Glutathione_S-Trfase"/>
</dbReference>
<keyword evidence="10 19" id="KW-0378">Hydrolase</keyword>
<dbReference type="Proteomes" id="UP001219933">
    <property type="component" value="Chromosome 4"/>
</dbReference>
<reference evidence="23" key="1">
    <citation type="submission" date="2023-03" db="EMBL/GenBank/DDBJ databases">
        <title>Mating type loci evolution in Malassezia.</title>
        <authorList>
            <person name="Coelho M.A."/>
        </authorList>
    </citation>
    <scope>NUCLEOTIDE SEQUENCE</scope>
    <source>
        <strain evidence="23">CBS 11721</strain>
    </source>
</reference>
<dbReference type="Gene3D" id="3.40.30.10">
    <property type="entry name" value="Glutaredoxin"/>
    <property type="match status" value="1"/>
</dbReference>
<evidence type="ECO:0000259" key="22">
    <source>
        <dbReference type="PROSITE" id="PS50850"/>
    </source>
</evidence>
<dbReference type="PROSITE" id="PS50404">
    <property type="entry name" value="GST_NTER"/>
    <property type="match status" value="1"/>
</dbReference>
<dbReference type="PANTHER" id="PTHR11804">
    <property type="entry name" value="PROTEASE M3 THIMET OLIGOPEPTIDASE-RELATED"/>
    <property type="match status" value="1"/>
</dbReference>
<dbReference type="InterPro" id="IPR036282">
    <property type="entry name" value="Glutathione-S-Trfase_C_sf"/>
</dbReference>
<evidence type="ECO:0000256" key="2">
    <source>
        <dbReference type="ARBA" id="ARBA00004141"/>
    </source>
</evidence>
<name>A0AAF0EXR7_9BASI</name>
<dbReference type="InterPro" id="IPR004045">
    <property type="entry name" value="Glutathione_S-Trfase_N"/>
</dbReference>
<dbReference type="GO" id="GO:0005759">
    <property type="term" value="C:mitochondrial matrix"/>
    <property type="evidence" value="ECO:0007669"/>
    <property type="project" value="UniProtKB-SubCell"/>
</dbReference>
<comment type="similarity">
    <text evidence="4 19">Belongs to the peptidase M3 family.</text>
</comment>
<dbReference type="CDD" id="cd17323">
    <property type="entry name" value="MFS_Tpo1_MDR_like"/>
    <property type="match status" value="1"/>
</dbReference>
<evidence type="ECO:0000256" key="18">
    <source>
        <dbReference type="ARBA" id="ARBA00047960"/>
    </source>
</evidence>
<keyword evidence="9 19" id="KW-0479">Metal-binding</keyword>
<evidence type="ECO:0000256" key="15">
    <source>
        <dbReference type="ARBA" id="ARBA00023128"/>
    </source>
</evidence>
<evidence type="ECO:0000313" key="23">
    <source>
        <dbReference type="EMBL" id="WFD36236.1"/>
    </source>
</evidence>
<feature type="transmembrane region" description="Helical" evidence="20">
    <location>
        <begin position="1119"/>
        <end position="1145"/>
    </location>
</feature>
<dbReference type="FunFam" id="3.40.30.10:FF:000156">
    <property type="entry name" value="Glutathione S-transferase 1"/>
    <property type="match status" value="1"/>
</dbReference>
<dbReference type="SUPFAM" id="SSF52833">
    <property type="entry name" value="Thioredoxin-like"/>
    <property type="match status" value="1"/>
</dbReference>
<evidence type="ECO:0000256" key="14">
    <source>
        <dbReference type="ARBA" id="ARBA00023049"/>
    </source>
</evidence>
<dbReference type="Gene3D" id="1.20.1250.20">
    <property type="entry name" value="MFS general substrate transporter like domains"/>
    <property type="match status" value="1"/>
</dbReference>
<dbReference type="Gene3D" id="1.20.1720.10">
    <property type="entry name" value="Multidrug resistance protein D"/>
    <property type="match status" value="1"/>
</dbReference>
<keyword evidence="24" id="KW-1185">Reference proteome</keyword>
<dbReference type="InterPro" id="IPR011701">
    <property type="entry name" value="MFS"/>
</dbReference>
<dbReference type="FunFam" id="3.40.390.10:FF:000055">
    <property type="entry name" value="Related to mitochondrial intermediate peptidase"/>
    <property type="match status" value="1"/>
</dbReference>
<dbReference type="GO" id="GO:0004364">
    <property type="term" value="F:glutathione transferase activity"/>
    <property type="evidence" value="ECO:0007669"/>
    <property type="project" value="UniProtKB-EC"/>
</dbReference>
<evidence type="ECO:0000256" key="12">
    <source>
        <dbReference type="ARBA" id="ARBA00022946"/>
    </source>
</evidence>
<dbReference type="EMBL" id="CP119880">
    <property type="protein sequence ID" value="WFD36236.1"/>
    <property type="molecule type" value="Genomic_DNA"/>
</dbReference>
<accession>A0AAF0EXR7</accession>
<proteinExistence type="inferred from homology"/>
<comment type="subcellular location">
    <subcellularLocation>
        <location evidence="2">Membrane</location>
        <topology evidence="2">Multi-pass membrane protein</topology>
    </subcellularLocation>
    <subcellularLocation>
        <location evidence="3">Mitochondrion matrix</location>
    </subcellularLocation>
</comment>
<keyword evidence="12" id="KW-0809">Transit peptide</keyword>
<evidence type="ECO:0000313" key="24">
    <source>
        <dbReference type="Proteomes" id="UP001219933"/>
    </source>
</evidence>
<dbReference type="SUPFAM" id="SSF103473">
    <property type="entry name" value="MFS general substrate transporter"/>
    <property type="match status" value="1"/>
</dbReference>
<evidence type="ECO:0000256" key="10">
    <source>
        <dbReference type="ARBA" id="ARBA00022801"/>
    </source>
</evidence>
<keyword evidence="13 20" id="KW-1133">Transmembrane helix</keyword>
<evidence type="ECO:0000256" key="8">
    <source>
        <dbReference type="ARBA" id="ARBA00022692"/>
    </source>
</evidence>
<dbReference type="InterPro" id="IPR036249">
    <property type="entry name" value="Thioredoxin-like_sf"/>
</dbReference>
<dbReference type="EC" id="3.4.24.59" evidence="23"/>
<evidence type="ECO:0000256" key="3">
    <source>
        <dbReference type="ARBA" id="ARBA00004305"/>
    </source>
</evidence>
<comment type="catalytic activity">
    <reaction evidence="1">
        <text>Release of an N-terminal octapeptide as second stage of processing of some proteins imported into the mitochondrion.</text>
        <dbReference type="EC" id="3.4.24.59"/>
    </reaction>
</comment>
<evidence type="ECO:0000256" key="6">
    <source>
        <dbReference type="ARBA" id="ARBA00022670"/>
    </source>
</evidence>
<dbReference type="GO" id="GO:0006518">
    <property type="term" value="P:peptide metabolic process"/>
    <property type="evidence" value="ECO:0007669"/>
    <property type="project" value="TreeGrafter"/>
</dbReference>
<feature type="transmembrane region" description="Helical" evidence="20">
    <location>
        <begin position="1157"/>
        <end position="1178"/>
    </location>
</feature>
<feature type="transmembrane region" description="Helical" evidence="20">
    <location>
        <begin position="903"/>
        <end position="923"/>
    </location>
</feature>
<organism evidence="23 24">
    <name type="scientific">Malassezia cuniculi</name>
    <dbReference type="NCBI Taxonomy" id="948313"/>
    <lineage>
        <taxon>Eukaryota</taxon>
        <taxon>Fungi</taxon>
        <taxon>Dikarya</taxon>
        <taxon>Basidiomycota</taxon>
        <taxon>Ustilaginomycotina</taxon>
        <taxon>Malasseziomycetes</taxon>
        <taxon>Malasseziales</taxon>
        <taxon>Malasseziaceae</taxon>
        <taxon>Malassezia</taxon>
    </lineage>
</organism>
<dbReference type="InterPro" id="IPR033851">
    <property type="entry name" value="M3A_MIP"/>
</dbReference>
<dbReference type="Pfam" id="PF01432">
    <property type="entry name" value="Peptidase_M3"/>
    <property type="match status" value="1"/>
</dbReference>
<feature type="transmembrane region" description="Helical" evidence="20">
    <location>
        <begin position="1013"/>
        <end position="1039"/>
    </location>
</feature>
<keyword evidence="11 19" id="KW-0862">Zinc</keyword>
<dbReference type="Pfam" id="PF02798">
    <property type="entry name" value="GST_N"/>
    <property type="match status" value="1"/>
</dbReference>
<dbReference type="InterPro" id="IPR036259">
    <property type="entry name" value="MFS_trans_sf"/>
</dbReference>
<evidence type="ECO:0000256" key="1">
    <source>
        <dbReference type="ARBA" id="ARBA00000436"/>
    </source>
</evidence>
<dbReference type="CDD" id="cd06457">
    <property type="entry name" value="M3A_MIP"/>
    <property type="match status" value="1"/>
</dbReference>
<keyword evidence="14 19" id="KW-0482">Metalloprotease</keyword>
<sequence length="1433" mass="158396">MLHHATRLAAGRVARHAVHAARTTGAVRITLPRLLSTSVRCNATAEGAFAGRIPNDVERDHEALRELLNHPQPAFDPSLAATGLCGVPTLRKPADFMTLAEHTVVRSRLLVERIVAAGAPGAPRTELARVVDLLDRLSDQLCVVIDLAEFVRNAHPEEAWASAANSAYETLFNYMNVLNTHTGLYDSLKRLLDDSELSASLSDEGRAVAHIFLHDFEKSGIHLPPAQRQRFVELNDEILVQSFQFQRDLSAGADDDAPITDFPLDLLSDMDSGALSTLRAYAGRPRTRGTLPIAPGSWEANMIQRYAPDPRARRLAYLVSNTGRHAPVELLESFLRARCDLGILTGKRSYAEMALQDKMAGSPEHVSRFLGALAQSQRPFALASREHLLSLKRIAEPSSAIGGHVILEPWDREFYADRYATEHTDSSLPSLSPYLSLGNVFAGLSRMLYLLYGIHLRAVPMAPGEGWSPDVIKLEVLDEQDGGVIGTILCDLFARRGKPPSAAHYTIRCSRRIDRDDAEEDVRIAAPGTDVPTENLLGIKGVTLRGREGKYQQPIIALMCDFSRPLSADAPTLLRWQEVETLFHEMGHAIHSMIGRTAYHNVSGTRCATDFVELPSILMEYFVTAPAVAGLIGRHYRTDEPLPPSLLDAHLATSRALDGLETNSQILLAAIDQAYHSERANMNGFSTSGELYVLNDQIGIMPSIPDATWQGQFGHLAGYGATYYSYLFDRVLARRVWHHVFAADPLSREAGEQFKNKVLRYGGGRNPWLMLSDLLGDESLAAGDGAAMESIGASKAKLRWLRNHALDISAGESLLSVTMYMILQGLSPGFWAPIADSAGRRPVLIAAFTVFLGANIGLACCNKFWLLLVLRMLQASGASSAIAVGSGCISDVSHMAERGTFMGYFQSGVLIGPAVGPIVGGIVSQRWDWHAVFWFLVGFGGLFLVCLVLFMPESVRLLVGNGSKRASTIWRPVVPLPIIDRSLQSDEQMTLPKLDVRSMNFSLPWRMLAHPDVLMLIAMYALPFGTFTMVSSSLSTIIFENYGYSTIEMGLCYIPLGVGSALGSIVSGRVIDHDLAVHRRKHEKIHIHRARLNKQVWYNLAFSAFVIANAWVLDKKVHIAAAMVFQFFLSFFSIMYSVTISTLLVDLFPLRAASVTAALNIVRCCFGAVCVAVMQYLFDAITVGWTFVLFGLLSFVLPLPLQMLHHLNNSRSQRILWLLEELGIEYEIKRYQRGADQLAPAALREVHPLGKSPVITDTSRDNRVVAESGAIINYLIKYYGNGRFVPKEAEEEENDFWTQFAEGSFLPSLVLKLVLKVIPTQAPFFVRPLLTYIMDQVQARFTDPDLKRKIKFTADSIEKRSPDGRAWFAGGDKEGNPTSADFQMLFAVEGITSPKFGSSEVPESLRNWADMVHKRPAYIRAYEKGGEYDYAKL</sequence>
<keyword evidence="16 20" id="KW-0472">Membrane</keyword>
<dbReference type="InterPro" id="IPR001567">
    <property type="entry name" value="Pept_M3A_M3B_dom"/>
</dbReference>
<feature type="transmembrane region" description="Helical" evidence="20">
    <location>
        <begin position="1096"/>
        <end position="1113"/>
    </location>
</feature>
<dbReference type="SFLD" id="SFLDS00019">
    <property type="entry name" value="Glutathione_Transferase_(cytos"/>
    <property type="match status" value="1"/>
</dbReference>
<comment type="cofactor">
    <cofactor evidence="19">
        <name>Zn(2+)</name>
        <dbReference type="ChEBI" id="CHEBI:29105"/>
    </cofactor>
    <text evidence="19">Binds 1 zinc ion.</text>
</comment>
<dbReference type="GO" id="GO:0006627">
    <property type="term" value="P:protein processing involved in protein targeting to mitochondrion"/>
    <property type="evidence" value="ECO:0007669"/>
    <property type="project" value="TreeGrafter"/>
</dbReference>
<evidence type="ECO:0000256" key="11">
    <source>
        <dbReference type="ARBA" id="ARBA00022833"/>
    </source>
</evidence>
<dbReference type="SUPFAM" id="SSF55486">
    <property type="entry name" value="Metalloproteases ('zincins'), catalytic domain"/>
    <property type="match status" value="1"/>
</dbReference>
<keyword evidence="7" id="KW-0808">Transferase</keyword>
<dbReference type="GO" id="GO:0016020">
    <property type="term" value="C:membrane"/>
    <property type="evidence" value="ECO:0007669"/>
    <property type="project" value="UniProtKB-SubCell"/>
</dbReference>
<dbReference type="Gene3D" id="3.40.390.10">
    <property type="entry name" value="Collagenase (Catalytic Domain)"/>
    <property type="match status" value="1"/>
</dbReference>
<feature type="transmembrane region" description="Helical" evidence="20">
    <location>
        <begin position="929"/>
        <end position="950"/>
    </location>
</feature>
<dbReference type="GO" id="GO:0046872">
    <property type="term" value="F:metal ion binding"/>
    <property type="evidence" value="ECO:0007669"/>
    <property type="project" value="UniProtKB-UniRule"/>
</dbReference>
<protein>
    <submittedName>
        <fullName evidence="23">Mitochondrial intermediate peptidase</fullName>
        <ecNumber evidence="23">3.4.24.59</ecNumber>
    </submittedName>
</protein>
<dbReference type="InterPro" id="IPR020846">
    <property type="entry name" value="MFS_dom"/>
</dbReference>
<comment type="catalytic activity">
    <reaction evidence="18">
        <text>RX + glutathione = an S-substituted glutathione + a halide anion + H(+)</text>
        <dbReference type="Rhea" id="RHEA:16437"/>
        <dbReference type="ChEBI" id="CHEBI:15378"/>
        <dbReference type="ChEBI" id="CHEBI:16042"/>
        <dbReference type="ChEBI" id="CHEBI:17792"/>
        <dbReference type="ChEBI" id="CHEBI:57925"/>
        <dbReference type="ChEBI" id="CHEBI:90779"/>
        <dbReference type="EC" id="2.5.1.18"/>
    </reaction>
</comment>
<keyword evidence="8 20" id="KW-0812">Transmembrane</keyword>